<keyword evidence="6" id="KW-0694">RNA-binding</keyword>
<keyword evidence="4" id="KW-0255">Endonuclease</keyword>
<reference evidence="8" key="1">
    <citation type="submission" date="2020-08" db="EMBL/GenBank/DDBJ databases">
        <title>Genome public.</title>
        <authorList>
            <person name="Liu C."/>
            <person name="Sun Q."/>
        </authorList>
    </citation>
    <scope>NUCLEOTIDE SEQUENCE</scope>
    <source>
        <strain evidence="8">NSJ-64</strain>
    </source>
</reference>
<gene>
    <name evidence="8" type="ORF">H8705_00010</name>
</gene>
<evidence type="ECO:0000256" key="5">
    <source>
        <dbReference type="ARBA" id="ARBA00022801"/>
    </source>
</evidence>
<sequence length="60" mass="6601">MTEREILRILKSNGWKVTEGANHHLATNPKKPGIKIPIPRHKGDIPIGTARNILKAAGLK</sequence>
<evidence type="ECO:0000256" key="7">
    <source>
        <dbReference type="ARBA" id="ARBA00023016"/>
    </source>
</evidence>
<keyword evidence="5" id="KW-0378">Hydrolase</keyword>
<dbReference type="GO" id="GO:0004519">
    <property type="term" value="F:endonuclease activity"/>
    <property type="evidence" value="ECO:0007669"/>
    <property type="project" value="UniProtKB-KW"/>
</dbReference>
<keyword evidence="2" id="KW-1277">Toxin-antitoxin system</keyword>
<dbReference type="EMBL" id="JACRTD010000001">
    <property type="protein sequence ID" value="MBC8583974.1"/>
    <property type="molecule type" value="Genomic_DNA"/>
</dbReference>
<dbReference type="Gene3D" id="3.30.920.30">
    <property type="entry name" value="Hypothetical protein"/>
    <property type="match status" value="1"/>
</dbReference>
<name>A0A926EPI0_9FIRM</name>
<dbReference type="RefSeq" id="WP_262393833.1">
    <property type="nucleotide sequence ID" value="NZ_JACRTD010000001.1"/>
</dbReference>
<evidence type="ECO:0000313" key="8">
    <source>
        <dbReference type="EMBL" id="MBC8583974.1"/>
    </source>
</evidence>
<dbReference type="GO" id="GO:0003729">
    <property type="term" value="F:mRNA binding"/>
    <property type="evidence" value="ECO:0007669"/>
    <property type="project" value="InterPro"/>
</dbReference>
<evidence type="ECO:0000256" key="2">
    <source>
        <dbReference type="ARBA" id="ARBA00022649"/>
    </source>
</evidence>
<keyword evidence="9" id="KW-1185">Reference proteome</keyword>
<proteinExistence type="inferred from homology"/>
<accession>A0A926EPI0</accession>
<comment type="caution">
    <text evidence="8">The sequence shown here is derived from an EMBL/GenBank/DDBJ whole genome shotgun (WGS) entry which is preliminary data.</text>
</comment>
<dbReference type="Proteomes" id="UP000623678">
    <property type="component" value="Unassembled WGS sequence"/>
</dbReference>
<evidence type="ECO:0000256" key="4">
    <source>
        <dbReference type="ARBA" id="ARBA00022759"/>
    </source>
</evidence>
<evidence type="ECO:0000256" key="3">
    <source>
        <dbReference type="ARBA" id="ARBA00022722"/>
    </source>
</evidence>
<evidence type="ECO:0000313" key="9">
    <source>
        <dbReference type="Proteomes" id="UP000623678"/>
    </source>
</evidence>
<evidence type="ECO:0000256" key="1">
    <source>
        <dbReference type="ARBA" id="ARBA00006620"/>
    </source>
</evidence>
<protein>
    <submittedName>
        <fullName evidence="8">Type II toxin-antitoxin system HicA family toxin</fullName>
    </submittedName>
</protein>
<keyword evidence="3" id="KW-0540">Nuclease</keyword>
<keyword evidence="7" id="KW-0346">Stress response</keyword>
<dbReference type="GO" id="GO:0016787">
    <property type="term" value="F:hydrolase activity"/>
    <property type="evidence" value="ECO:0007669"/>
    <property type="project" value="UniProtKB-KW"/>
</dbReference>
<dbReference type="AlphaFoldDB" id="A0A926EPI0"/>
<dbReference type="InterPro" id="IPR012933">
    <property type="entry name" value="HicA_mRNA_interferase"/>
</dbReference>
<organism evidence="8 9">
    <name type="scientific">Youxingia wuxianensis</name>
    <dbReference type="NCBI Taxonomy" id="2763678"/>
    <lineage>
        <taxon>Bacteria</taxon>
        <taxon>Bacillati</taxon>
        <taxon>Bacillota</taxon>
        <taxon>Clostridia</taxon>
        <taxon>Eubacteriales</taxon>
        <taxon>Oscillospiraceae</taxon>
        <taxon>Youxingia</taxon>
    </lineage>
</organism>
<dbReference type="InterPro" id="IPR038570">
    <property type="entry name" value="HicA_sf"/>
</dbReference>
<dbReference type="Pfam" id="PF07927">
    <property type="entry name" value="HicA_toxin"/>
    <property type="match status" value="1"/>
</dbReference>
<comment type="similarity">
    <text evidence="1">Belongs to the HicA mRNA interferase family.</text>
</comment>
<evidence type="ECO:0000256" key="6">
    <source>
        <dbReference type="ARBA" id="ARBA00022884"/>
    </source>
</evidence>
<dbReference type="SUPFAM" id="SSF54786">
    <property type="entry name" value="YcfA/nrd intein domain"/>
    <property type="match status" value="1"/>
</dbReference>